<evidence type="ECO:0000313" key="1">
    <source>
        <dbReference type="EMBL" id="KKN76934.1"/>
    </source>
</evidence>
<comment type="caution">
    <text evidence="1">The sequence shown here is derived from an EMBL/GenBank/DDBJ whole genome shotgun (WGS) entry which is preliminary data.</text>
</comment>
<protein>
    <submittedName>
        <fullName evidence="1">Uncharacterized protein</fullName>
    </submittedName>
</protein>
<proteinExistence type="predicted"/>
<sequence length="79" mass="9465">MNNYTKGEWYTVYDRENDSYHIYARQEKVSDIWITEIEDEANARLIAQSPRMAEWIAKVAKQGFTTFPEDRKVARELIY</sequence>
<reference evidence="1" key="1">
    <citation type="journal article" date="2015" name="Nature">
        <title>Complex archaea that bridge the gap between prokaryotes and eukaryotes.</title>
        <authorList>
            <person name="Spang A."/>
            <person name="Saw J.H."/>
            <person name="Jorgensen S.L."/>
            <person name="Zaremba-Niedzwiedzka K."/>
            <person name="Martijn J."/>
            <person name="Lind A.E."/>
            <person name="van Eijk R."/>
            <person name="Schleper C."/>
            <person name="Guy L."/>
            <person name="Ettema T.J."/>
        </authorList>
    </citation>
    <scope>NUCLEOTIDE SEQUENCE</scope>
</reference>
<dbReference type="EMBL" id="LAZR01000287">
    <property type="protein sequence ID" value="KKN76934.1"/>
    <property type="molecule type" value="Genomic_DNA"/>
</dbReference>
<accession>A0A0F9TCP0</accession>
<gene>
    <name evidence="1" type="ORF">LCGC14_0365860</name>
</gene>
<dbReference type="AlphaFoldDB" id="A0A0F9TCP0"/>
<organism evidence="1">
    <name type="scientific">marine sediment metagenome</name>
    <dbReference type="NCBI Taxonomy" id="412755"/>
    <lineage>
        <taxon>unclassified sequences</taxon>
        <taxon>metagenomes</taxon>
        <taxon>ecological metagenomes</taxon>
    </lineage>
</organism>
<name>A0A0F9TCP0_9ZZZZ</name>